<dbReference type="InterPro" id="IPR002156">
    <property type="entry name" value="RNaseH_domain"/>
</dbReference>
<dbReference type="GO" id="GO:0003676">
    <property type="term" value="F:nucleic acid binding"/>
    <property type="evidence" value="ECO:0007669"/>
    <property type="project" value="InterPro"/>
</dbReference>
<dbReference type="InterPro" id="IPR026960">
    <property type="entry name" value="RVT-Znf"/>
</dbReference>
<dbReference type="EMBL" id="OZ034820">
    <property type="protein sequence ID" value="CAL1400519.1"/>
    <property type="molecule type" value="Genomic_DNA"/>
</dbReference>
<dbReference type="CDD" id="cd06222">
    <property type="entry name" value="RNase_H_like"/>
    <property type="match status" value="1"/>
</dbReference>
<name>A0AAV2FQA9_9ROSI</name>
<dbReference type="Pfam" id="PF13966">
    <property type="entry name" value="zf-RVT"/>
    <property type="match status" value="1"/>
</dbReference>
<dbReference type="InterPro" id="IPR053151">
    <property type="entry name" value="RNase_H-like"/>
</dbReference>
<dbReference type="AlphaFoldDB" id="A0AAV2FQA9"/>
<evidence type="ECO:0000313" key="2">
    <source>
        <dbReference type="EMBL" id="CAL1400519.1"/>
    </source>
</evidence>
<dbReference type="Gene3D" id="3.30.420.10">
    <property type="entry name" value="Ribonuclease H-like superfamily/Ribonuclease H"/>
    <property type="match status" value="1"/>
</dbReference>
<dbReference type="InterPro" id="IPR044730">
    <property type="entry name" value="RNase_H-like_dom_plant"/>
</dbReference>
<dbReference type="InterPro" id="IPR012337">
    <property type="entry name" value="RNaseH-like_sf"/>
</dbReference>
<gene>
    <name evidence="2" type="ORF">LTRI10_LOCUS40642</name>
</gene>
<dbReference type="PROSITE" id="PS50879">
    <property type="entry name" value="RNASE_H_1"/>
    <property type="match status" value="1"/>
</dbReference>
<proteinExistence type="predicted"/>
<dbReference type="SUPFAM" id="SSF53098">
    <property type="entry name" value="Ribonuclease H-like"/>
    <property type="match status" value="1"/>
</dbReference>
<dbReference type="InterPro" id="IPR036397">
    <property type="entry name" value="RNaseH_sf"/>
</dbReference>
<evidence type="ECO:0000313" key="3">
    <source>
        <dbReference type="Proteomes" id="UP001497516"/>
    </source>
</evidence>
<protein>
    <recommendedName>
        <fullName evidence="1">RNase H type-1 domain-containing protein</fullName>
    </recommendedName>
</protein>
<feature type="domain" description="RNase H type-1" evidence="1">
    <location>
        <begin position="366"/>
        <end position="496"/>
    </location>
</feature>
<sequence length="530" mass="60897">MTRPRDQGGAGVRPTRRTNLAMLAKGGWKLASNDNTLWAQVLRGKYGKERTGPSILKRIKGSSFSWQSFYHAADIVRKNCAMNVSNGRRTKFWTDCWVLQVPLINLAVAEIPMEIREWRVIDLWDPDQGWKVTEFEHLLPQATVDSIRSVLVDPMSTEDDTLIWKESSNGTFTTKSPYKSMDNPEQGYPDALWKKIWRLNTPERVRTFIWIAAKGCLATNSVRKYRHLTEDGKCSLCNEVEETNLHCLRDCRIARTVWNRLIPSNRRPTFFIDDYDEWLRSNIRDDSEGAWTGDWGSFFSLVAWYLWKPRNEHIFQGKVMTTSTLFNYISIKGNEWAKTWTAASLQLDVTQKPHRAEELIGWKPPRAGWIKLNTDGAAQGNHGLISAGGALRDVNGDWIAGFCSKIGTGTAIEAELWGIYKGIDLAWNKEIKFLIIETDSQLALDLLNKRMNPTHPLATLLRAIRRLIAQEWVVQLVHTYREGNRVADWLSKHSLVYPFRTFELLNPPPELQKILLEDLRGISFLRQVVV</sequence>
<dbReference type="GO" id="GO:0004523">
    <property type="term" value="F:RNA-DNA hybrid ribonuclease activity"/>
    <property type="evidence" value="ECO:0007669"/>
    <property type="project" value="InterPro"/>
</dbReference>
<reference evidence="2 3" key="1">
    <citation type="submission" date="2024-04" db="EMBL/GenBank/DDBJ databases">
        <authorList>
            <person name="Fracassetti M."/>
        </authorList>
    </citation>
    <scope>NUCLEOTIDE SEQUENCE [LARGE SCALE GENOMIC DNA]</scope>
</reference>
<keyword evidence="3" id="KW-1185">Reference proteome</keyword>
<evidence type="ECO:0000259" key="1">
    <source>
        <dbReference type="PROSITE" id="PS50879"/>
    </source>
</evidence>
<accession>A0AAV2FQA9</accession>
<dbReference type="Proteomes" id="UP001497516">
    <property type="component" value="Chromosome 7"/>
</dbReference>
<organism evidence="2 3">
    <name type="scientific">Linum trigynum</name>
    <dbReference type="NCBI Taxonomy" id="586398"/>
    <lineage>
        <taxon>Eukaryota</taxon>
        <taxon>Viridiplantae</taxon>
        <taxon>Streptophyta</taxon>
        <taxon>Embryophyta</taxon>
        <taxon>Tracheophyta</taxon>
        <taxon>Spermatophyta</taxon>
        <taxon>Magnoliopsida</taxon>
        <taxon>eudicotyledons</taxon>
        <taxon>Gunneridae</taxon>
        <taxon>Pentapetalae</taxon>
        <taxon>rosids</taxon>
        <taxon>fabids</taxon>
        <taxon>Malpighiales</taxon>
        <taxon>Linaceae</taxon>
        <taxon>Linum</taxon>
    </lineage>
</organism>
<dbReference type="PANTHER" id="PTHR47723:SF19">
    <property type="entry name" value="POLYNUCLEOTIDYL TRANSFERASE, RIBONUCLEASE H-LIKE SUPERFAMILY PROTEIN"/>
    <property type="match status" value="1"/>
</dbReference>
<dbReference type="Pfam" id="PF13456">
    <property type="entry name" value="RVT_3"/>
    <property type="match status" value="1"/>
</dbReference>
<dbReference type="PANTHER" id="PTHR47723">
    <property type="entry name" value="OS05G0353850 PROTEIN"/>
    <property type="match status" value="1"/>
</dbReference>